<feature type="non-terminal residue" evidence="2">
    <location>
        <position position="131"/>
    </location>
</feature>
<proteinExistence type="predicted"/>
<keyword evidence="3" id="KW-1185">Reference proteome</keyword>
<evidence type="ECO:0000313" key="3">
    <source>
        <dbReference type="Proteomes" id="UP001345963"/>
    </source>
</evidence>
<reference evidence="2 3" key="1">
    <citation type="submission" date="2021-07" db="EMBL/GenBank/DDBJ databases">
        <authorList>
            <person name="Palmer J.M."/>
        </authorList>
    </citation>
    <scope>NUCLEOTIDE SEQUENCE [LARGE SCALE GENOMIC DNA]</scope>
    <source>
        <strain evidence="2 3">AT_MEX2019</strain>
        <tissue evidence="2">Muscle</tissue>
    </source>
</reference>
<dbReference type="Proteomes" id="UP001345963">
    <property type="component" value="Unassembled WGS sequence"/>
</dbReference>
<dbReference type="InterPro" id="IPR052749">
    <property type="entry name" value="Alpha-tectorin"/>
</dbReference>
<feature type="non-terminal residue" evidence="2">
    <location>
        <position position="1"/>
    </location>
</feature>
<comment type="caution">
    <text evidence="2">The sequence shown here is derived from an EMBL/GenBank/DDBJ whole genome shotgun (WGS) entry which is preliminary data.</text>
</comment>
<sequence>PLYSISGTTSSQSDDGSSPLIQLLQTFKYFGQSYSQIYVNHNGHLTFDAPWGSYVPRQFPMYGNRDIIALFWTDLDNRGNGNIYYAQYTSGSLLQQVTQDINAYFPTLNFHATWIFIATWYEVAYFPMTGT</sequence>
<protein>
    <recommendedName>
        <fullName evidence="1">NIDO domain-containing protein</fullName>
    </recommendedName>
</protein>
<evidence type="ECO:0000313" key="2">
    <source>
        <dbReference type="EMBL" id="MED6262736.1"/>
    </source>
</evidence>
<dbReference type="EMBL" id="JAHUTI010094197">
    <property type="protein sequence ID" value="MED6262736.1"/>
    <property type="molecule type" value="Genomic_DNA"/>
</dbReference>
<feature type="domain" description="NIDO" evidence="1">
    <location>
        <begin position="70"/>
        <end position="131"/>
    </location>
</feature>
<name>A0ABU7CIZ5_9TELE</name>
<evidence type="ECO:0000259" key="1">
    <source>
        <dbReference type="PROSITE" id="PS51220"/>
    </source>
</evidence>
<dbReference type="PROSITE" id="PS51220">
    <property type="entry name" value="NIDO"/>
    <property type="match status" value="1"/>
</dbReference>
<dbReference type="Pfam" id="PF06119">
    <property type="entry name" value="NIDO"/>
    <property type="match status" value="1"/>
</dbReference>
<gene>
    <name evidence="2" type="ORF">ATANTOWER_024876</name>
</gene>
<accession>A0ABU7CIZ5</accession>
<dbReference type="InterPro" id="IPR003886">
    <property type="entry name" value="NIDO_dom"/>
</dbReference>
<dbReference type="PANTHER" id="PTHR46160:SF9">
    <property type="entry name" value="PROTEIN PRY2-RELATED"/>
    <property type="match status" value="1"/>
</dbReference>
<organism evidence="2 3">
    <name type="scientific">Ataeniobius toweri</name>
    <dbReference type="NCBI Taxonomy" id="208326"/>
    <lineage>
        <taxon>Eukaryota</taxon>
        <taxon>Metazoa</taxon>
        <taxon>Chordata</taxon>
        <taxon>Craniata</taxon>
        <taxon>Vertebrata</taxon>
        <taxon>Euteleostomi</taxon>
        <taxon>Actinopterygii</taxon>
        <taxon>Neopterygii</taxon>
        <taxon>Teleostei</taxon>
        <taxon>Neoteleostei</taxon>
        <taxon>Acanthomorphata</taxon>
        <taxon>Ovalentaria</taxon>
        <taxon>Atherinomorphae</taxon>
        <taxon>Cyprinodontiformes</taxon>
        <taxon>Goodeidae</taxon>
        <taxon>Ataeniobius</taxon>
    </lineage>
</organism>
<dbReference type="PANTHER" id="PTHR46160">
    <property type="entry name" value="ALPHA-TECTORIN-RELATED"/>
    <property type="match status" value="1"/>
</dbReference>